<proteinExistence type="inferred from homology"/>
<dbReference type="InterPro" id="IPR013785">
    <property type="entry name" value="Aldolase_TIM"/>
</dbReference>
<feature type="compositionally biased region" description="Basic and acidic residues" evidence="4">
    <location>
        <begin position="365"/>
        <end position="381"/>
    </location>
</feature>
<accession>A0A2U1T3R8</accession>
<gene>
    <name evidence="6" type="ORF">DF220_07265</name>
</gene>
<dbReference type="InterPro" id="IPR043594">
    <property type="entry name" value="HMGL"/>
</dbReference>
<keyword evidence="3" id="KW-0456">Lyase</keyword>
<dbReference type="EMBL" id="QEEX01000001">
    <property type="protein sequence ID" value="PWB98497.1"/>
    <property type="molecule type" value="Genomic_DNA"/>
</dbReference>
<reference evidence="7" key="1">
    <citation type="submission" date="2018-04" db="EMBL/GenBank/DDBJ databases">
        <authorList>
            <person name="Liu S."/>
            <person name="Wang Z."/>
            <person name="Li J."/>
        </authorList>
    </citation>
    <scope>NUCLEOTIDE SEQUENCE [LARGE SCALE GENOMIC DNA]</scope>
    <source>
        <strain evidence="7">S1194</strain>
    </source>
</reference>
<dbReference type="GO" id="GO:0046951">
    <property type="term" value="P:ketone body biosynthetic process"/>
    <property type="evidence" value="ECO:0007669"/>
    <property type="project" value="TreeGrafter"/>
</dbReference>
<evidence type="ECO:0000313" key="6">
    <source>
        <dbReference type="EMBL" id="PWB98497.1"/>
    </source>
</evidence>
<organism evidence="6 7">
    <name type="scientific">Homoserinimonas hongtaonis</name>
    <dbReference type="NCBI Taxonomy" id="2079791"/>
    <lineage>
        <taxon>Bacteria</taxon>
        <taxon>Bacillati</taxon>
        <taxon>Actinomycetota</taxon>
        <taxon>Actinomycetes</taxon>
        <taxon>Micrococcales</taxon>
        <taxon>Microbacteriaceae</taxon>
        <taxon>Homoserinimonas</taxon>
    </lineage>
</organism>
<sequence>MTKGKPIISILEEGMREGMQIESADIPVEAKIRLLDALSATGLKRIHVGALVSPKWTPQMAKVDEVIEGFTPVDGVEYTVVVLNQKGAERRAGFGDKLTLPDPTLGRSRIHLCDVFVRRNINITQQAEIDALQNAVATAQEKGVTHAEISINAAWGSNWLGEFSEDERMRLLQMQHDAWTAVGIPVTRIHIGDPMSWNTPSAMRSMMRRVLATWPDVRDFHLHLHDARGSAMLSAYVAMQELDERHTLQVDTAIGGMGGCPYCGNGRATRMIPTEDFVHLLQSEGIESGVDLRKLIEAGALAEEVVGHELWSKVTAAGPRPTGADVYAMDMPFVETFEEAQHFRRGPSVYEGALSPWREPVQSPGRDEYEARLAAEKESTS</sequence>
<protein>
    <submittedName>
        <fullName evidence="6">Citramalate synthase</fullName>
    </submittedName>
</protein>
<keyword evidence="2" id="KW-0479">Metal-binding</keyword>
<evidence type="ECO:0000313" key="7">
    <source>
        <dbReference type="Proteomes" id="UP000244978"/>
    </source>
</evidence>
<dbReference type="Proteomes" id="UP000244978">
    <property type="component" value="Unassembled WGS sequence"/>
</dbReference>
<dbReference type="Pfam" id="PF00682">
    <property type="entry name" value="HMGL-like"/>
    <property type="match status" value="1"/>
</dbReference>
<evidence type="ECO:0000259" key="5">
    <source>
        <dbReference type="PROSITE" id="PS50991"/>
    </source>
</evidence>
<dbReference type="InterPro" id="IPR000891">
    <property type="entry name" value="PYR_CT"/>
</dbReference>
<comment type="similarity">
    <text evidence="1">Belongs to the HMG-CoA lyase family.</text>
</comment>
<evidence type="ECO:0000256" key="4">
    <source>
        <dbReference type="SAM" id="MobiDB-lite"/>
    </source>
</evidence>
<dbReference type="GO" id="GO:0004419">
    <property type="term" value="F:hydroxymethylglutaryl-CoA lyase activity"/>
    <property type="evidence" value="ECO:0007669"/>
    <property type="project" value="TreeGrafter"/>
</dbReference>
<dbReference type="PANTHER" id="PTHR42738:SF7">
    <property type="entry name" value="HYDROXYMETHYLGLUTARYL-COA LYASE"/>
    <property type="match status" value="1"/>
</dbReference>
<dbReference type="GO" id="GO:0006552">
    <property type="term" value="P:L-leucine catabolic process"/>
    <property type="evidence" value="ECO:0007669"/>
    <property type="project" value="TreeGrafter"/>
</dbReference>
<comment type="caution">
    <text evidence="6">The sequence shown here is derived from an EMBL/GenBank/DDBJ whole genome shotgun (WGS) entry which is preliminary data.</text>
</comment>
<name>A0A2U1T3R8_9MICO</name>
<feature type="region of interest" description="Disordered" evidence="4">
    <location>
        <begin position="354"/>
        <end position="381"/>
    </location>
</feature>
<dbReference type="RefSeq" id="WP_108998202.1">
    <property type="nucleotide sequence ID" value="NZ_QEEX01000001.1"/>
</dbReference>
<dbReference type="PROSITE" id="PS50991">
    <property type="entry name" value="PYR_CT"/>
    <property type="match status" value="1"/>
</dbReference>
<dbReference type="Gene3D" id="3.20.20.70">
    <property type="entry name" value="Aldolase class I"/>
    <property type="match status" value="1"/>
</dbReference>
<dbReference type="PANTHER" id="PTHR42738">
    <property type="entry name" value="HYDROXYMETHYLGLUTARYL-COA LYASE"/>
    <property type="match status" value="1"/>
</dbReference>
<evidence type="ECO:0000256" key="3">
    <source>
        <dbReference type="ARBA" id="ARBA00023239"/>
    </source>
</evidence>
<dbReference type="GO" id="GO:0046872">
    <property type="term" value="F:metal ion binding"/>
    <property type="evidence" value="ECO:0007669"/>
    <property type="project" value="UniProtKB-KW"/>
</dbReference>
<feature type="domain" description="Pyruvate carboxyltransferase" evidence="5">
    <location>
        <begin position="8"/>
        <end position="296"/>
    </location>
</feature>
<keyword evidence="7" id="KW-1185">Reference proteome</keyword>
<evidence type="ECO:0000256" key="1">
    <source>
        <dbReference type="ARBA" id="ARBA00009405"/>
    </source>
</evidence>
<dbReference type="AlphaFoldDB" id="A0A2U1T3R8"/>
<evidence type="ECO:0000256" key="2">
    <source>
        <dbReference type="ARBA" id="ARBA00022723"/>
    </source>
</evidence>
<dbReference type="SUPFAM" id="SSF51569">
    <property type="entry name" value="Aldolase"/>
    <property type="match status" value="1"/>
</dbReference>